<comment type="caution">
    <text evidence="2">The sequence shown here is derived from an EMBL/GenBank/DDBJ whole genome shotgun (WGS) entry which is preliminary data.</text>
</comment>
<reference evidence="2 3" key="1">
    <citation type="submission" date="2021-08" db="EMBL/GenBank/DDBJ databases">
        <title>Draft Genome Sequence of Phanerochaete sordida strain YK-624.</title>
        <authorList>
            <person name="Mori T."/>
            <person name="Dohra H."/>
            <person name="Suzuki T."/>
            <person name="Kawagishi H."/>
            <person name="Hirai H."/>
        </authorList>
    </citation>
    <scope>NUCLEOTIDE SEQUENCE [LARGE SCALE GENOMIC DNA]</scope>
    <source>
        <strain evidence="2 3">YK-624</strain>
    </source>
</reference>
<evidence type="ECO:0000313" key="3">
    <source>
        <dbReference type="Proteomes" id="UP000703269"/>
    </source>
</evidence>
<name>A0A9P3LEZ4_9APHY</name>
<keyword evidence="1" id="KW-0732">Signal</keyword>
<dbReference type="EMBL" id="BPQB01000030">
    <property type="protein sequence ID" value="GJE93041.1"/>
    <property type="molecule type" value="Genomic_DNA"/>
</dbReference>
<protein>
    <recommendedName>
        <fullName evidence="4">4Fe-4S ferredoxin-type domain-containing protein</fullName>
    </recommendedName>
</protein>
<organism evidence="2 3">
    <name type="scientific">Phanerochaete sordida</name>
    <dbReference type="NCBI Taxonomy" id="48140"/>
    <lineage>
        <taxon>Eukaryota</taxon>
        <taxon>Fungi</taxon>
        <taxon>Dikarya</taxon>
        <taxon>Basidiomycota</taxon>
        <taxon>Agaricomycotina</taxon>
        <taxon>Agaricomycetes</taxon>
        <taxon>Polyporales</taxon>
        <taxon>Phanerochaetaceae</taxon>
        <taxon>Phanerochaete</taxon>
    </lineage>
</organism>
<evidence type="ECO:0000256" key="1">
    <source>
        <dbReference type="SAM" id="SignalP"/>
    </source>
</evidence>
<proteinExistence type="predicted"/>
<dbReference type="Proteomes" id="UP000703269">
    <property type="component" value="Unassembled WGS sequence"/>
</dbReference>
<accession>A0A9P3LEZ4</accession>
<keyword evidence="3" id="KW-1185">Reference proteome</keyword>
<evidence type="ECO:0008006" key="4">
    <source>
        <dbReference type="Google" id="ProtNLM"/>
    </source>
</evidence>
<feature type="signal peptide" evidence="1">
    <location>
        <begin position="1"/>
        <end position="16"/>
    </location>
</feature>
<gene>
    <name evidence="2" type="ORF">PsYK624_092000</name>
</gene>
<dbReference type="AlphaFoldDB" id="A0A9P3LEZ4"/>
<sequence>MRTTLVLIALASAAFAAPQPGPGPVEAVCCVECYVLNARAPAPSTSADPIEPPTECCCRAVTQAGCATKCPYDALLARREAREV</sequence>
<feature type="chain" id="PRO_5040369755" description="4Fe-4S ferredoxin-type domain-containing protein" evidence="1">
    <location>
        <begin position="17"/>
        <end position="84"/>
    </location>
</feature>
<evidence type="ECO:0000313" key="2">
    <source>
        <dbReference type="EMBL" id="GJE93041.1"/>
    </source>
</evidence>